<sequence length="67" mass="7273">MSVALMKMWFALGAMGLMFVAVASIYVSRYKCKNKFIKAAVSSLAYACMLISGLIVLMVVFSGPVNE</sequence>
<dbReference type="InterPro" id="IPR020076">
    <property type="entry name" value="DUF2768"/>
</dbReference>
<gene>
    <name evidence="2" type="ORF">AXI58_11480</name>
</gene>
<feature type="transmembrane region" description="Helical" evidence="1">
    <location>
        <begin position="39"/>
        <end position="61"/>
    </location>
</feature>
<dbReference type="STRING" id="1793963.AXI58_11480"/>
<keyword evidence="3" id="KW-1185">Reference proteome</keyword>
<name>A0A150F8R5_9BACI</name>
<dbReference type="AlphaFoldDB" id="A0A150F8R5"/>
<evidence type="ECO:0008006" key="4">
    <source>
        <dbReference type="Google" id="ProtNLM"/>
    </source>
</evidence>
<keyword evidence="1" id="KW-0472">Membrane</keyword>
<evidence type="ECO:0000313" key="2">
    <source>
        <dbReference type="EMBL" id="KXZ21574.1"/>
    </source>
</evidence>
<protein>
    <recommendedName>
        <fullName evidence="4">NAD(FAD)-dependent dehydrogenase</fullName>
    </recommendedName>
</protein>
<feature type="transmembrane region" description="Helical" evidence="1">
    <location>
        <begin position="6"/>
        <end position="27"/>
    </location>
</feature>
<dbReference type="Pfam" id="PF10966">
    <property type="entry name" value="DUF2768"/>
    <property type="match status" value="1"/>
</dbReference>
<reference evidence="3" key="1">
    <citation type="submission" date="2016-02" db="EMBL/GenBank/DDBJ databases">
        <authorList>
            <person name="Dunlap C."/>
        </authorList>
    </citation>
    <scope>NUCLEOTIDE SEQUENCE [LARGE SCALE GENOMIC DNA]</scope>
    <source>
        <strain evidence="3">NRRL B-41092</strain>
    </source>
</reference>
<proteinExistence type="predicted"/>
<keyword evidence="1" id="KW-1133">Transmembrane helix</keyword>
<evidence type="ECO:0000256" key="1">
    <source>
        <dbReference type="SAM" id="Phobius"/>
    </source>
</evidence>
<accession>A0A150F8R5</accession>
<keyword evidence="1" id="KW-0812">Transmembrane</keyword>
<dbReference type="RefSeq" id="WP_061520940.1">
    <property type="nucleotide sequence ID" value="NZ_JAJJBV010000002.1"/>
</dbReference>
<dbReference type="Proteomes" id="UP000075430">
    <property type="component" value="Unassembled WGS sequence"/>
</dbReference>
<dbReference type="OrthoDB" id="2476435at2"/>
<evidence type="ECO:0000313" key="3">
    <source>
        <dbReference type="Proteomes" id="UP000075430"/>
    </source>
</evidence>
<organism evidence="2 3">
    <name type="scientific">Bacillus nakamurai</name>
    <dbReference type="NCBI Taxonomy" id="1793963"/>
    <lineage>
        <taxon>Bacteria</taxon>
        <taxon>Bacillati</taxon>
        <taxon>Bacillota</taxon>
        <taxon>Bacilli</taxon>
        <taxon>Bacillales</taxon>
        <taxon>Bacillaceae</taxon>
        <taxon>Bacillus</taxon>
    </lineage>
</organism>
<dbReference type="EMBL" id="LSBA01000006">
    <property type="protein sequence ID" value="KXZ21574.1"/>
    <property type="molecule type" value="Genomic_DNA"/>
</dbReference>
<comment type="caution">
    <text evidence="2">The sequence shown here is derived from an EMBL/GenBank/DDBJ whole genome shotgun (WGS) entry which is preliminary data.</text>
</comment>